<organism evidence="3 4">
    <name type="scientific">Mycena metata</name>
    <dbReference type="NCBI Taxonomy" id="1033252"/>
    <lineage>
        <taxon>Eukaryota</taxon>
        <taxon>Fungi</taxon>
        <taxon>Dikarya</taxon>
        <taxon>Basidiomycota</taxon>
        <taxon>Agaricomycotina</taxon>
        <taxon>Agaricomycetes</taxon>
        <taxon>Agaricomycetidae</taxon>
        <taxon>Agaricales</taxon>
        <taxon>Marasmiineae</taxon>
        <taxon>Mycenaceae</taxon>
        <taxon>Mycena</taxon>
    </lineage>
</organism>
<sequence>MVGTFCRQHNNNPVLLPPGRIAVLSVVLALYAADSVGQTQKAAATLWQFGELLDSGETRTLPLVPLTTATDGSATAYLYQVVNDADKTISRTIFASASGWIERFGSDSGFECGFIDTNFGIFSFFASITTSPRATNAYSGPPIPDVIQIEQPSSTALPRSFSSTHTASSSSPPRPLPPNSKHSVPVGSVVGGVSAVLAGIVGGLVAFIVLRRRRERQMWEMARIAPRAYSTSARNPPATIPVFVSNPQPEMRSGPGQFGANNHAREVASASPTATFGGVSHGRSGTAVPFQMVSELPMSDLVQLLAQRLQTEEPAPPYALVEMGDA</sequence>
<keyword evidence="4" id="KW-1185">Reference proteome</keyword>
<evidence type="ECO:0008006" key="5">
    <source>
        <dbReference type="Google" id="ProtNLM"/>
    </source>
</evidence>
<feature type="region of interest" description="Disordered" evidence="1">
    <location>
        <begin position="156"/>
        <end position="183"/>
    </location>
</feature>
<dbReference type="EMBL" id="JARKIB010000324">
    <property type="protein sequence ID" value="KAJ7714501.1"/>
    <property type="molecule type" value="Genomic_DNA"/>
</dbReference>
<feature type="transmembrane region" description="Helical" evidence="2">
    <location>
        <begin position="189"/>
        <end position="210"/>
    </location>
</feature>
<reference evidence="3" key="1">
    <citation type="submission" date="2023-03" db="EMBL/GenBank/DDBJ databases">
        <title>Massive genome expansion in bonnet fungi (Mycena s.s.) driven by repeated elements and novel gene families across ecological guilds.</title>
        <authorList>
            <consortium name="Lawrence Berkeley National Laboratory"/>
            <person name="Harder C.B."/>
            <person name="Miyauchi S."/>
            <person name="Viragh M."/>
            <person name="Kuo A."/>
            <person name="Thoen E."/>
            <person name="Andreopoulos B."/>
            <person name="Lu D."/>
            <person name="Skrede I."/>
            <person name="Drula E."/>
            <person name="Henrissat B."/>
            <person name="Morin E."/>
            <person name="Kohler A."/>
            <person name="Barry K."/>
            <person name="LaButti K."/>
            <person name="Morin E."/>
            <person name="Salamov A."/>
            <person name="Lipzen A."/>
            <person name="Mereny Z."/>
            <person name="Hegedus B."/>
            <person name="Baldrian P."/>
            <person name="Stursova M."/>
            <person name="Weitz H."/>
            <person name="Taylor A."/>
            <person name="Grigoriev I.V."/>
            <person name="Nagy L.G."/>
            <person name="Martin F."/>
            <person name="Kauserud H."/>
        </authorList>
    </citation>
    <scope>NUCLEOTIDE SEQUENCE</scope>
    <source>
        <strain evidence="3">CBHHK182m</strain>
    </source>
</reference>
<evidence type="ECO:0000256" key="2">
    <source>
        <dbReference type="SAM" id="Phobius"/>
    </source>
</evidence>
<keyword evidence="2" id="KW-0812">Transmembrane</keyword>
<evidence type="ECO:0000256" key="1">
    <source>
        <dbReference type="SAM" id="MobiDB-lite"/>
    </source>
</evidence>
<comment type="caution">
    <text evidence="3">The sequence shown here is derived from an EMBL/GenBank/DDBJ whole genome shotgun (WGS) entry which is preliminary data.</text>
</comment>
<keyword evidence="2" id="KW-1133">Transmembrane helix</keyword>
<accession>A0AAD7MF27</accession>
<evidence type="ECO:0000313" key="4">
    <source>
        <dbReference type="Proteomes" id="UP001215598"/>
    </source>
</evidence>
<name>A0AAD7MF27_9AGAR</name>
<evidence type="ECO:0000313" key="3">
    <source>
        <dbReference type="EMBL" id="KAJ7714501.1"/>
    </source>
</evidence>
<protein>
    <recommendedName>
        <fullName evidence="5">Transmembrane protein</fullName>
    </recommendedName>
</protein>
<gene>
    <name evidence="3" type="ORF">B0H16DRAFT_1807848</name>
</gene>
<dbReference type="AlphaFoldDB" id="A0AAD7MF27"/>
<keyword evidence="2" id="KW-0472">Membrane</keyword>
<feature type="compositionally biased region" description="Low complexity" evidence="1">
    <location>
        <begin position="158"/>
        <end position="171"/>
    </location>
</feature>
<proteinExistence type="predicted"/>
<dbReference type="Proteomes" id="UP001215598">
    <property type="component" value="Unassembled WGS sequence"/>
</dbReference>